<evidence type="ECO:0000256" key="1">
    <source>
        <dbReference type="SAM" id="MobiDB-lite"/>
    </source>
</evidence>
<feature type="compositionally biased region" description="Basic and acidic residues" evidence="1">
    <location>
        <begin position="253"/>
        <end position="262"/>
    </location>
</feature>
<dbReference type="EMBL" id="JABXXO010000010">
    <property type="protein sequence ID" value="KAF7768436.1"/>
    <property type="molecule type" value="Genomic_DNA"/>
</dbReference>
<proteinExistence type="predicted"/>
<organism evidence="2 3">
    <name type="scientific">Agaricus bisporus var. burnettii</name>
    <dbReference type="NCBI Taxonomy" id="192524"/>
    <lineage>
        <taxon>Eukaryota</taxon>
        <taxon>Fungi</taxon>
        <taxon>Dikarya</taxon>
        <taxon>Basidiomycota</taxon>
        <taxon>Agaricomycotina</taxon>
        <taxon>Agaricomycetes</taxon>
        <taxon>Agaricomycetidae</taxon>
        <taxon>Agaricales</taxon>
        <taxon>Agaricineae</taxon>
        <taxon>Agaricaceae</taxon>
        <taxon>Agaricus</taxon>
    </lineage>
</organism>
<dbReference type="AlphaFoldDB" id="A0A8H7C8K6"/>
<feature type="region of interest" description="Disordered" evidence="1">
    <location>
        <begin position="76"/>
        <end position="102"/>
    </location>
</feature>
<sequence length="262" mass="29503">MPVFRSFKPPPSKTTGKTTSIPRTTKEPNVIVWKGIEFAPAKTKCKDCKPGICYKRVHGDYSCLGCRKGHKRCIRESTSTKKKPRKASSKTSGTQEIEPKVSRRVQQLEAVVITPLQTRRMKAKKKEAQEQEEEPLDLSWAMQDLEATFKKSEAKIQIMREQLEEAEKLQKMNIEFMKKFPGREQPAGSGPSSAPFPSSRRKAKPSGEEDTSRSLRRGSSGGLEGVLLTLREVIDETLTRSAQEPSRKRTAKRKDADVIDLT</sequence>
<evidence type="ECO:0000313" key="2">
    <source>
        <dbReference type="EMBL" id="KAF7768436.1"/>
    </source>
</evidence>
<feature type="region of interest" description="Disordered" evidence="1">
    <location>
        <begin position="239"/>
        <end position="262"/>
    </location>
</feature>
<name>A0A8H7C8K6_AGABI</name>
<accession>A0A8H7C8K6</accession>
<gene>
    <name evidence="2" type="ORF">Agabi119p4_7679</name>
</gene>
<feature type="region of interest" description="Disordered" evidence="1">
    <location>
        <begin position="1"/>
        <end position="26"/>
    </location>
</feature>
<comment type="caution">
    <text evidence="2">The sequence shown here is derived from an EMBL/GenBank/DDBJ whole genome shotgun (WGS) entry which is preliminary data.</text>
</comment>
<protein>
    <submittedName>
        <fullName evidence="2">Uncharacterized protein</fullName>
    </submittedName>
</protein>
<evidence type="ECO:0000313" key="3">
    <source>
        <dbReference type="Proteomes" id="UP000629468"/>
    </source>
</evidence>
<feature type="region of interest" description="Disordered" evidence="1">
    <location>
        <begin position="177"/>
        <end position="223"/>
    </location>
</feature>
<dbReference type="Proteomes" id="UP000629468">
    <property type="component" value="Unassembled WGS sequence"/>
</dbReference>
<feature type="compositionally biased region" description="Low complexity" evidence="1">
    <location>
        <begin position="186"/>
        <end position="198"/>
    </location>
</feature>
<reference evidence="2 3" key="1">
    <citation type="journal article" name="Sci. Rep.">
        <title>Telomere-to-telomere assembled and centromere annotated genomes of the two main subspecies of the button mushroom Agaricus bisporus reveal especially polymorphic chromosome ends.</title>
        <authorList>
            <person name="Sonnenberg A.S.M."/>
            <person name="Sedaghat-Telgerd N."/>
            <person name="Lavrijssen B."/>
            <person name="Ohm R.A."/>
            <person name="Hendrickx P.M."/>
            <person name="Scholtmeijer K."/>
            <person name="Baars J.J.P."/>
            <person name="van Peer A."/>
        </authorList>
    </citation>
    <scope>NUCLEOTIDE SEQUENCE [LARGE SCALE GENOMIC DNA]</scope>
    <source>
        <strain evidence="2 3">H119_p4</strain>
    </source>
</reference>